<comment type="catalytic activity">
    <reaction evidence="2">
        <text>N(6)-D-ribulosyl-L-lysyl-[protein] + ATP = N(6)-(3-O-phospho-D-ribulosyl)-L-lysyl-[protein] + ADP + H(+)</text>
        <dbReference type="Rhea" id="RHEA:48432"/>
        <dbReference type="Rhea" id="RHEA-COMP:12103"/>
        <dbReference type="Rhea" id="RHEA-COMP:12104"/>
        <dbReference type="ChEBI" id="CHEBI:15378"/>
        <dbReference type="ChEBI" id="CHEBI:30616"/>
        <dbReference type="ChEBI" id="CHEBI:90418"/>
        <dbReference type="ChEBI" id="CHEBI:90420"/>
        <dbReference type="ChEBI" id="CHEBI:456216"/>
        <dbReference type="EC" id="2.7.1.172"/>
    </reaction>
    <physiologicalReaction direction="left-to-right" evidence="2">
        <dbReference type="Rhea" id="RHEA:48433"/>
    </physiologicalReaction>
</comment>
<evidence type="ECO:0000313" key="4">
    <source>
        <dbReference type="EMBL" id="KAK5086754.1"/>
    </source>
</evidence>
<dbReference type="SUPFAM" id="SSF56112">
    <property type="entry name" value="Protein kinase-like (PK-like)"/>
    <property type="match status" value="1"/>
</dbReference>
<proteinExistence type="inferred from homology"/>
<dbReference type="GO" id="GO:0016301">
    <property type="term" value="F:kinase activity"/>
    <property type="evidence" value="ECO:0007669"/>
    <property type="project" value="UniProtKB-UniRule"/>
</dbReference>
<accession>A0AAN7T208</accession>
<evidence type="ECO:0000256" key="3">
    <source>
        <dbReference type="PIRNR" id="PIRNR006221"/>
    </source>
</evidence>
<dbReference type="EMBL" id="JAVRRJ010000003">
    <property type="protein sequence ID" value="KAK5086754.1"/>
    <property type="molecule type" value="Genomic_DNA"/>
</dbReference>
<comment type="caution">
    <text evidence="4">The sequence shown here is derived from an EMBL/GenBank/DDBJ whole genome shotgun (WGS) entry which is preliminary data.</text>
</comment>
<evidence type="ECO:0000256" key="1">
    <source>
        <dbReference type="ARBA" id="ARBA00011961"/>
    </source>
</evidence>
<name>A0AAN7T208_9EURO</name>
<sequence>MSELAKYNPALVPKPYACGQFKESHVPTYFFLMEFLDIQTGAPDPIPFCEQMATLHKESVSPTGKFGFRMTTCHGPHPQNTTWEADWSVYFGRLLRQFFDREIATNGHDAEYEALFSKLEDVIPRLLGPLQAKGRQLKPCLVHGDLWEENTGTALGEGGQPKIFDAAVMYAHNEYDIAMWRRDICRFGRTHTREYLRHMPPSEPKAQWDDRNRLYAIKFEIAHAIGWPQTAPHQRALVSKDAKCLIDKYGALGSLDVNGTS</sequence>
<gene>
    <name evidence="4" type="ORF">LTR05_003922</name>
</gene>
<dbReference type="Proteomes" id="UP001309876">
    <property type="component" value="Unassembled WGS sequence"/>
</dbReference>
<keyword evidence="5" id="KW-1185">Reference proteome</keyword>
<dbReference type="GO" id="GO:0102193">
    <property type="term" value="F:protein-ribulosamine 3-kinase activity"/>
    <property type="evidence" value="ECO:0007669"/>
    <property type="project" value="UniProtKB-EC"/>
</dbReference>
<comment type="similarity">
    <text evidence="3">Belongs to the fructosamine kinase family.</text>
</comment>
<dbReference type="InterPro" id="IPR016477">
    <property type="entry name" value="Fructo-/Ketosamine-3-kinase"/>
</dbReference>
<keyword evidence="3" id="KW-0418">Kinase</keyword>
<evidence type="ECO:0000313" key="5">
    <source>
        <dbReference type="Proteomes" id="UP001309876"/>
    </source>
</evidence>
<dbReference type="InterPro" id="IPR011009">
    <property type="entry name" value="Kinase-like_dom_sf"/>
</dbReference>
<dbReference type="Gene3D" id="3.90.1200.10">
    <property type="match status" value="1"/>
</dbReference>
<dbReference type="Pfam" id="PF03881">
    <property type="entry name" value="Fructosamin_kin"/>
    <property type="match status" value="1"/>
</dbReference>
<reference evidence="4 5" key="1">
    <citation type="submission" date="2023-08" db="EMBL/GenBank/DDBJ databases">
        <title>Black Yeasts Isolated from many extreme environments.</title>
        <authorList>
            <person name="Coleine C."/>
            <person name="Stajich J.E."/>
            <person name="Selbmann L."/>
        </authorList>
    </citation>
    <scope>NUCLEOTIDE SEQUENCE [LARGE SCALE GENOMIC DNA]</scope>
    <source>
        <strain evidence="4 5">CCFEE 5910</strain>
    </source>
</reference>
<dbReference type="AlphaFoldDB" id="A0AAN7T208"/>
<dbReference type="PANTHER" id="PTHR12149">
    <property type="entry name" value="FRUCTOSAMINE 3 KINASE-RELATED PROTEIN"/>
    <property type="match status" value="1"/>
</dbReference>
<keyword evidence="3" id="KW-0808">Transferase</keyword>
<dbReference type="PANTHER" id="PTHR12149:SF8">
    <property type="entry name" value="PROTEIN-RIBULOSAMINE 3-KINASE"/>
    <property type="match status" value="1"/>
</dbReference>
<dbReference type="PIRSF" id="PIRSF006221">
    <property type="entry name" value="Ketosamine-3-kinase"/>
    <property type="match status" value="1"/>
</dbReference>
<organism evidence="4 5">
    <name type="scientific">Lithohypha guttulata</name>
    <dbReference type="NCBI Taxonomy" id="1690604"/>
    <lineage>
        <taxon>Eukaryota</taxon>
        <taxon>Fungi</taxon>
        <taxon>Dikarya</taxon>
        <taxon>Ascomycota</taxon>
        <taxon>Pezizomycotina</taxon>
        <taxon>Eurotiomycetes</taxon>
        <taxon>Chaetothyriomycetidae</taxon>
        <taxon>Chaetothyriales</taxon>
        <taxon>Trichomeriaceae</taxon>
        <taxon>Lithohypha</taxon>
    </lineage>
</organism>
<protein>
    <recommendedName>
        <fullName evidence="1">protein-ribulosamine 3-kinase</fullName>
        <ecNumber evidence="1">2.7.1.172</ecNumber>
    </recommendedName>
</protein>
<dbReference type="EC" id="2.7.1.172" evidence="1"/>
<evidence type="ECO:0000256" key="2">
    <source>
        <dbReference type="ARBA" id="ARBA00048655"/>
    </source>
</evidence>